<comment type="caution">
    <text evidence="2">The sequence shown here is derived from an EMBL/GenBank/DDBJ whole genome shotgun (WGS) entry which is preliminary data.</text>
</comment>
<organism evidence="2 3">
    <name type="scientific">Modestobacter roseus</name>
    <dbReference type="NCBI Taxonomy" id="1181884"/>
    <lineage>
        <taxon>Bacteria</taxon>
        <taxon>Bacillati</taxon>
        <taxon>Actinomycetota</taxon>
        <taxon>Actinomycetes</taxon>
        <taxon>Geodermatophilales</taxon>
        <taxon>Geodermatophilaceae</taxon>
        <taxon>Modestobacter</taxon>
    </lineage>
</organism>
<protein>
    <recommendedName>
        <fullName evidence="4">MucR family transcriptional regulator</fullName>
    </recommendedName>
</protein>
<keyword evidence="3" id="KW-1185">Reference proteome</keyword>
<dbReference type="Proteomes" id="UP000321490">
    <property type="component" value="Unassembled WGS sequence"/>
</dbReference>
<feature type="region of interest" description="Disordered" evidence="1">
    <location>
        <begin position="28"/>
        <end position="84"/>
    </location>
</feature>
<evidence type="ECO:0000313" key="3">
    <source>
        <dbReference type="Proteomes" id="UP000321490"/>
    </source>
</evidence>
<sequence>MLGCAVGVLGGGSWVAVAAAIGEDAEVTAEAPVTGEPADPPLLDRVSPSLAAVEVPTAAPTSEAPATESAPEPTGPTPGDRCGDEMISVEVRPQPATTPVGSKPTFDLVVTNVSAVPCTRTLDKQLQEIVLLDGAGNRLWGSNDCFPETSSDVRTLQPEESVTFPVLWGGLTSSPDCATERTPPPPGDYVLRGRLETRTSPDAALTLT</sequence>
<evidence type="ECO:0008006" key="4">
    <source>
        <dbReference type="Google" id="ProtNLM"/>
    </source>
</evidence>
<evidence type="ECO:0000313" key="2">
    <source>
        <dbReference type="EMBL" id="TWH75617.1"/>
    </source>
</evidence>
<gene>
    <name evidence="2" type="ORF">JD78_04180</name>
</gene>
<feature type="compositionally biased region" description="Low complexity" evidence="1">
    <location>
        <begin position="56"/>
        <end position="72"/>
    </location>
</feature>
<dbReference type="EMBL" id="VLKF01000001">
    <property type="protein sequence ID" value="TWH75617.1"/>
    <property type="molecule type" value="Genomic_DNA"/>
</dbReference>
<proteinExistence type="predicted"/>
<accession>A0A562IXC9</accession>
<reference evidence="2 3" key="1">
    <citation type="submission" date="2019-07" db="EMBL/GenBank/DDBJ databases">
        <title>R&amp;d 2014.</title>
        <authorList>
            <person name="Klenk H.-P."/>
        </authorList>
    </citation>
    <scope>NUCLEOTIDE SEQUENCE [LARGE SCALE GENOMIC DNA]</scope>
    <source>
        <strain evidence="2 3">DSM 45764</strain>
    </source>
</reference>
<dbReference type="AlphaFoldDB" id="A0A562IXC9"/>
<evidence type="ECO:0000256" key="1">
    <source>
        <dbReference type="SAM" id="MobiDB-lite"/>
    </source>
</evidence>
<name>A0A562IXC9_9ACTN</name>